<proteinExistence type="predicted"/>
<dbReference type="Proteomes" id="UP000529417">
    <property type="component" value="Unassembled WGS sequence"/>
</dbReference>
<evidence type="ECO:0000313" key="3">
    <source>
        <dbReference type="Proteomes" id="UP000529417"/>
    </source>
</evidence>
<dbReference type="EMBL" id="JACBXS010000010">
    <property type="protein sequence ID" value="NYS24643.1"/>
    <property type="molecule type" value="Genomic_DNA"/>
</dbReference>
<dbReference type="RefSeq" id="WP_179905349.1">
    <property type="nucleotide sequence ID" value="NZ_JACBXS010000010.1"/>
</dbReference>
<feature type="domain" description="RNase NYN" evidence="1">
    <location>
        <begin position="54"/>
        <end position="162"/>
    </location>
</feature>
<gene>
    <name evidence="2" type="ORF">HUK65_06525</name>
</gene>
<protein>
    <recommendedName>
        <fullName evidence="1">RNase NYN domain-containing protein</fullName>
    </recommendedName>
</protein>
<sequence>MKAPFALLLVSFALLLAGLAVPGFSDLLLIGGPMVLASLYLLARSWRREPRRGEHVVIDGSNVLHWQDGTPGIAPLQEVIRQLELRGLIPGVVFDANAGYLLSGRYQHDHALGKQLGLPPDRILMADKGVPADPLILQAARDMKARVVTNDRFRDWADEFPEVRVPGFLISGGYRRGELWLDLEAEPQPVMPRAETEAPR</sequence>
<reference evidence="2 3" key="1">
    <citation type="journal article" date="2000" name="Arch. Microbiol.">
        <title>Rhodobaca bogoriensis gen. nov. and sp. nov., an alkaliphilic purple nonsulfur bacterium from African Rift Valley soda lakes.</title>
        <authorList>
            <person name="Milford A.D."/>
            <person name="Achenbach L.A."/>
            <person name="Jung D.O."/>
            <person name="Madigan M.T."/>
        </authorList>
    </citation>
    <scope>NUCLEOTIDE SEQUENCE [LARGE SCALE GENOMIC DNA]</scope>
    <source>
        <strain evidence="2 3">2376</strain>
    </source>
</reference>
<evidence type="ECO:0000259" key="1">
    <source>
        <dbReference type="Pfam" id="PF11977"/>
    </source>
</evidence>
<dbReference type="AlphaFoldDB" id="A0A7Z0HYK7"/>
<evidence type="ECO:0000313" key="2">
    <source>
        <dbReference type="EMBL" id="NYS24643.1"/>
    </source>
</evidence>
<name>A0A7Z0HYK7_9RHOB</name>
<accession>A0A7Z0HYK7</accession>
<organism evidence="2 3">
    <name type="scientific">Rhabdonatronobacter sediminivivens</name>
    <dbReference type="NCBI Taxonomy" id="2743469"/>
    <lineage>
        <taxon>Bacteria</taxon>
        <taxon>Pseudomonadati</taxon>
        <taxon>Pseudomonadota</taxon>
        <taxon>Alphaproteobacteria</taxon>
        <taxon>Rhodobacterales</taxon>
        <taxon>Paracoccaceae</taxon>
        <taxon>Rhabdonatronobacter</taxon>
    </lineage>
</organism>
<comment type="caution">
    <text evidence="2">The sequence shown here is derived from an EMBL/GenBank/DDBJ whole genome shotgun (WGS) entry which is preliminary data.</text>
</comment>
<dbReference type="Pfam" id="PF11977">
    <property type="entry name" value="RNase_Zc3h12a"/>
    <property type="match status" value="1"/>
</dbReference>
<keyword evidence="3" id="KW-1185">Reference proteome</keyword>
<dbReference type="InterPro" id="IPR021869">
    <property type="entry name" value="RNase_Zc3h12_NYN"/>
</dbReference>
<dbReference type="Gene3D" id="3.40.50.11980">
    <property type="match status" value="1"/>
</dbReference>